<evidence type="ECO:0000256" key="2">
    <source>
        <dbReference type="SAM" id="Phobius"/>
    </source>
</evidence>
<feature type="region of interest" description="Disordered" evidence="1">
    <location>
        <begin position="9"/>
        <end position="30"/>
    </location>
</feature>
<dbReference type="Gene3D" id="2.60.40.10">
    <property type="entry name" value="Immunoglobulins"/>
    <property type="match status" value="1"/>
</dbReference>
<dbReference type="HOGENOM" id="CLU_058024_0_0_0"/>
<reference evidence="3 4" key="2">
    <citation type="journal article" date="2011" name="Stand. Genomic Sci.">
        <title>Complete genome sequence of Isosphaera pallida type strain (IS1B).</title>
        <authorList>
            <consortium name="US DOE Joint Genome Institute (JGI-PGF)"/>
            <person name="Goker M."/>
            <person name="Cleland D."/>
            <person name="Saunders E."/>
            <person name="Lapidus A."/>
            <person name="Nolan M."/>
            <person name="Lucas S."/>
            <person name="Hammon N."/>
            <person name="Deshpande S."/>
            <person name="Cheng J.F."/>
            <person name="Tapia R."/>
            <person name="Han C."/>
            <person name="Goodwin L."/>
            <person name="Pitluck S."/>
            <person name="Liolios K."/>
            <person name="Pagani I."/>
            <person name="Ivanova N."/>
            <person name="Mavromatis K."/>
            <person name="Pati A."/>
            <person name="Chen A."/>
            <person name="Palaniappan K."/>
            <person name="Land M."/>
            <person name="Hauser L."/>
            <person name="Chang Y.J."/>
            <person name="Jeffries C.D."/>
            <person name="Detter J.C."/>
            <person name="Beck B."/>
            <person name="Woyke T."/>
            <person name="Bristow J."/>
            <person name="Eisen J.A."/>
            <person name="Markowitz V."/>
            <person name="Hugenholtz P."/>
            <person name="Kyrpides N.C."/>
            <person name="Klenk H.P."/>
        </authorList>
    </citation>
    <scope>NUCLEOTIDE SEQUENCE [LARGE SCALE GENOMIC DNA]</scope>
    <source>
        <strain evidence="4">ATCC 43644 / DSM 9630 / IS1B</strain>
    </source>
</reference>
<keyword evidence="2" id="KW-0812">Transmembrane</keyword>
<evidence type="ECO:0008006" key="5">
    <source>
        <dbReference type="Google" id="ProtNLM"/>
    </source>
</evidence>
<name>E8R665_ISOPI</name>
<reference key="1">
    <citation type="submission" date="2010-11" db="EMBL/GenBank/DDBJ databases">
        <title>The complete sequence of chromosome of Isophaera pallida ATCC 43644.</title>
        <authorList>
            <consortium name="US DOE Joint Genome Institute (JGI-PGF)"/>
            <person name="Lucas S."/>
            <person name="Copeland A."/>
            <person name="Lapidus A."/>
            <person name="Bruce D."/>
            <person name="Goodwin L."/>
            <person name="Pitluck S."/>
            <person name="Kyrpides N."/>
            <person name="Mavromatis K."/>
            <person name="Pagani I."/>
            <person name="Ivanova N."/>
            <person name="Saunders E."/>
            <person name="Brettin T."/>
            <person name="Detter J.C."/>
            <person name="Han C."/>
            <person name="Tapia R."/>
            <person name="Land M."/>
            <person name="Hauser L."/>
            <person name="Markowitz V."/>
            <person name="Cheng J.-F."/>
            <person name="Hugenholtz P."/>
            <person name="Woyke T."/>
            <person name="Wu D."/>
            <person name="Eisen J.A."/>
        </authorList>
    </citation>
    <scope>NUCLEOTIDE SEQUENCE</scope>
    <source>
        <strain>ATCC 43644</strain>
    </source>
</reference>
<dbReference type="AlphaFoldDB" id="E8R665"/>
<organism evidence="3 4">
    <name type="scientific">Isosphaera pallida (strain ATCC 43644 / DSM 9630 / IS1B)</name>
    <dbReference type="NCBI Taxonomy" id="575540"/>
    <lineage>
        <taxon>Bacteria</taxon>
        <taxon>Pseudomonadati</taxon>
        <taxon>Planctomycetota</taxon>
        <taxon>Planctomycetia</taxon>
        <taxon>Isosphaerales</taxon>
        <taxon>Isosphaeraceae</taxon>
        <taxon>Isosphaera</taxon>
    </lineage>
</organism>
<dbReference type="KEGG" id="ipa:Isop_0163"/>
<dbReference type="Pfam" id="PF07610">
    <property type="entry name" value="DUF1573"/>
    <property type="match status" value="1"/>
</dbReference>
<dbReference type="PANTHER" id="PTHR37833">
    <property type="entry name" value="LIPOPROTEIN-RELATED"/>
    <property type="match status" value="1"/>
</dbReference>
<proteinExistence type="predicted"/>
<dbReference type="InterPro" id="IPR013783">
    <property type="entry name" value="Ig-like_fold"/>
</dbReference>
<accession>E8R665</accession>
<keyword evidence="2" id="KW-0472">Membrane</keyword>
<keyword evidence="2" id="KW-1133">Transmembrane helix</keyword>
<evidence type="ECO:0000256" key="1">
    <source>
        <dbReference type="SAM" id="MobiDB-lite"/>
    </source>
</evidence>
<dbReference type="RefSeq" id="WP_013563049.1">
    <property type="nucleotide sequence ID" value="NC_014962.1"/>
</dbReference>
<dbReference type="eggNOG" id="ENOG502ZBUF">
    <property type="taxonomic scope" value="Bacteria"/>
</dbReference>
<evidence type="ECO:0000313" key="3">
    <source>
        <dbReference type="EMBL" id="ADV60760.1"/>
    </source>
</evidence>
<dbReference type="PANTHER" id="PTHR37833:SF1">
    <property type="entry name" value="SIGNAL PEPTIDE PROTEIN"/>
    <property type="match status" value="1"/>
</dbReference>
<dbReference type="Proteomes" id="UP000008631">
    <property type="component" value="Chromosome"/>
</dbReference>
<dbReference type="InterPro" id="IPR011467">
    <property type="entry name" value="DUF1573"/>
</dbReference>
<dbReference type="STRING" id="575540.Isop_0163"/>
<feature type="transmembrane region" description="Helical" evidence="2">
    <location>
        <begin position="38"/>
        <end position="57"/>
    </location>
</feature>
<dbReference type="EMBL" id="CP002353">
    <property type="protein sequence ID" value="ADV60760.1"/>
    <property type="molecule type" value="Genomic_DNA"/>
</dbReference>
<gene>
    <name evidence="3" type="ordered locus">Isop_0163</name>
</gene>
<evidence type="ECO:0000313" key="4">
    <source>
        <dbReference type="Proteomes" id="UP000008631"/>
    </source>
</evidence>
<sequence length="396" mass="42542">MGWTIVTTASGSTWARRPPSTSTLSGGGGRTWSKPCRWLLTAVLAATVGGWLVPLTFCAQAQTMLGGGLFGRSSARDLVEQPHHDFGVVPRGARMTHAFNVANPLSVPLTIERLEASCGCTLARPEQTTIPPGESSRIIASFDTAKFVGPKQVRLTVTLSDPQGRLKELSLKLSAVIRPDLTLSPGQLDFGRVDPERVIERTLTLARVQGPDDFAPTRMISACRFLDAELAELQRRPGLTRYLLTARLKPGGPAGPFREEIRILTNDPDAPSITIPVVGEVPEVLVASPRHLALGRLEPGRVVETRVLIRGPAPFRVTGIDGLGDGVECVDPPWEGSAAARPVQVLTLRFTPPVPPSDRHPFPSPPGDWHRVLVVRTDLPAAPSLDLPISATLAHP</sequence>
<keyword evidence="4" id="KW-1185">Reference proteome</keyword>
<dbReference type="InParanoid" id="E8R665"/>
<protein>
    <recommendedName>
        <fullName evidence="5">DUF1573 domain-containing protein</fullName>
    </recommendedName>
</protein>